<feature type="transmembrane region" description="Helical" evidence="1">
    <location>
        <begin position="36"/>
        <end position="56"/>
    </location>
</feature>
<reference evidence="4 5" key="1">
    <citation type="submission" date="2017-09" db="EMBL/GenBank/DDBJ databases">
        <title>Large-scale bioinformatics analysis of Bacillus genomes uncovers conserved roles of natural products in bacterial physiology.</title>
        <authorList>
            <consortium name="Agbiome Team Llc"/>
            <person name="Bleich R.M."/>
            <person name="Grubbs K.J."/>
            <person name="Santa Maria K.C."/>
            <person name="Allen S.E."/>
            <person name="Farag S."/>
            <person name="Shank E.A."/>
            <person name="Bowers A."/>
        </authorList>
    </citation>
    <scope>NUCLEOTIDE SEQUENCE [LARGE SCALE GENOMIC DNA]</scope>
    <source>
        <strain evidence="3 4">AFS067272</strain>
        <strain evidence="2 5">AFS083043</strain>
    </source>
</reference>
<dbReference type="EMBL" id="NUWN01000023">
    <property type="protein sequence ID" value="PFK46038.1"/>
    <property type="molecule type" value="Genomic_DNA"/>
</dbReference>
<accession>A0A2A8UGW0</accession>
<keyword evidence="1" id="KW-0472">Membrane</keyword>
<feature type="transmembrane region" description="Helical" evidence="1">
    <location>
        <begin position="6"/>
        <end position="24"/>
    </location>
</feature>
<evidence type="ECO:0008006" key="6">
    <source>
        <dbReference type="Google" id="ProtNLM"/>
    </source>
</evidence>
<sequence>MTLFLFVIGLIFLILAIISLGVFNKRKPSQSSQERSFIYLLLSIACLGICIATYVFRLKIF</sequence>
<keyword evidence="1" id="KW-0812">Transmembrane</keyword>
<dbReference type="Proteomes" id="UP000226357">
    <property type="component" value="Unassembled WGS sequence"/>
</dbReference>
<evidence type="ECO:0000313" key="5">
    <source>
        <dbReference type="Proteomes" id="UP000242656"/>
    </source>
</evidence>
<name>A0A2A8UGW0_BACCE</name>
<evidence type="ECO:0000313" key="4">
    <source>
        <dbReference type="Proteomes" id="UP000226357"/>
    </source>
</evidence>
<keyword evidence="1" id="KW-1133">Transmembrane helix</keyword>
<evidence type="ECO:0000313" key="2">
    <source>
        <dbReference type="EMBL" id="PFK46038.1"/>
    </source>
</evidence>
<dbReference type="OrthoDB" id="9935146at2"/>
<dbReference type="EMBL" id="NVBO01000092">
    <property type="protein sequence ID" value="PFS01169.1"/>
    <property type="molecule type" value="Genomic_DNA"/>
</dbReference>
<gene>
    <name evidence="2" type="ORF">COI93_06885</name>
    <name evidence="3" type="ORF">COK38_12200</name>
</gene>
<comment type="caution">
    <text evidence="2">The sequence shown here is derived from an EMBL/GenBank/DDBJ whole genome shotgun (WGS) entry which is preliminary data.</text>
</comment>
<organism evidence="2 5">
    <name type="scientific">Bacillus cereus</name>
    <dbReference type="NCBI Taxonomy" id="1396"/>
    <lineage>
        <taxon>Bacteria</taxon>
        <taxon>Bacillati</taxon>
        <taxon>Bacillota</taxon>
        <taxon>Bacilli</taxon>
        <taxon>Bacillales</taxon>
        <taxon>Bacillaceae</taxon>
        <taxon>Bacillus</taxon>
        <taxon>Bacillus cereus group</taxon>
    </lineage>
</organism>
<evidence type="ECO:0000313" key="3">
    <source>
        <dbReference type="EMBL" id="PFS01169.1"/>
    </source>
</evidence>
<proteinExistence type="predicted"/>
<dbReference type="AlphaFoldDB" id="A0A2A8UGW0"/>
<evidence type="ECO:0000256" key="1">
    <source>
        <dbReference type="SAM" id="Phobius"/>
    </source>
</evidence>
<dbReference type="Proteomes" id="UP000242656">
    <property type="component" value="Unassembled WGS sequence"/>
</dbReference>
<protein>
    <recommendedName>
        <fullName evidence="6">4-hydroxy-2-ketovalerate aldolase</fullName>
    </recommendedName>
</protein>